<dbReference type="EMBL" id="CP046401">
    <property type="protein sequence ID" value="QGY43775.1"/>
    <property type="molecule type" value="Genomic_DNA"/>
</dbReference>
<keyword evidence="3" id="KW-0804">Transcription</keyword>
<dbReference type="Gene3D" id="3.20.80.10">
    <property type="entry name" value="Regulatory factor, effector binding domain"/>
    <property type="match status" value="1"/>
</dbReference>
<protein>
    <submittedName>
        <fullName evidence="5">Helix-turn-helix domain-containing protein</fullName>
    </submittedName>
</protein>
<keyword evidence="1" id="KW-0805">Transcription regulation</keyword>
<dbReference type="AlphaFoldDB" id="A0A6I6JLN8"/>
<dbReference type="KEGG" id="mcos:GM418_08920"/>
<dbReference type="InterPro" id="IPR018060">
    <property type="entry name" value="HTH_AraC"/>
</dbReference>
<dbReference type="SMART" id="SM00342">
    <property type="entry name" value="HTH_ARAC"/>
    <property type="match status" value="1"/>
</dbReference>
<evidence type="ECO:0000259" key="4">
    <source>
        <dbReference type="PROSITE" id="PS01124"/>
    </source>
</evidence>
<dbReference type="GO" id="GO:0043565">
    <property type="term" value="F:sequence-specific DNA binding"/>
    <property type="evidence" value="ECO:0007669"/>
    <property type="project" value="InterPro"/>
</dbReference>
<accession>A0A6I6JLN8</accession>
<dbReference type="RefSeq" id="WP_158865241.1">
    <property type="nucleotide sequence ID" value="NZ_CP046401.1"/>
</dbReference>
<dbReference type="PRINTS" id="PR00032">
    <property type="entry name" value="HTHARAC"/>
</dbReference>
<dbReference type="PANTHER" id="PTHR40055">
    <property type="entry name" value="TRANSCRIPTIONAL REGULATOR YGIV-RELATED"/>
    <property type="match status" value="1"/>
</dbReference>
<sequence length="290" mass="33459">MNVKTKTRDYYFERINKVIHHINNHLDETLDVSKLAEIGNYSPYHFHRIMKAYLGEPLGAYIQRLRLETAISLLLYSNEPVNNIAYNVGYETPSSFNKAFKKRYGISPVEYRKNNELTLKSEHSKIKFNAMENLKSLQPKIKTVKPKTVVYARAIGNYNLSAEKAWKTVCEFAKTKKLFGFKTEFIGISHDDPKITEAEKLRYDACVAISKNIAPEGEIGVQEIPGGEYAVFTHKGPYEKLENTYAYIFGKWLSESGKELRNVHSFEKYLNAPENTKPEKLRTEIYIPVQ</sequence>
<dbReference type="InterPro" id="IPR020449">
    <property type="entry name" value="Tscrpt_reg_AraC-type_HTH"/>
</dbReference>
<dbReference type="PROSITE" id="PS01124">
    <property type="entry name" value="HTH_ARAC_FAMILY_2"/>
    <property type="match status" value="1"/>
</dbReference>
<dbReference type="InterPro" id="IPR010499">
    <property type="entry name" value="AraC_E-bd"/>
</dbReference>
<dbReference type="PROSITE" id="PS00041">
    <property type="entry name" value="HTH_ARAC_FAMILY_1"/>
    <property type="match status" value="1"/>
</dbReference>
<gene>
    <name evidence="5" type="ORF">GM418_08920</name>
</gene>
<dbReference type="InterPro" id="IPR050908">
    <property type="entry name" value="SmbC-like"/>
</dbReference>
<name>A0A6I6JLN8_9BACT</name>
<reference evidence="5 6" key="1">
    <citation type="submission" date="2019-11" db="EMBL/GenBank/DDBJ databases">
        <authorList>
            <person name="Zheng R.K."/>
            <person name="Sun C.M."/>
        </authorList>
    </citation>
    <scope>NUCLEOTIDE SEQUENCE [LARGE SCALE GENOMIC DNA]</scope>
    <source>
        <strain evidence="5 6">WC007</strain>
    </source>
</reference>
<evidence type="ECO:0000313" key="6">
    <source>
        <dbReference type="Proteomes" id="UP000428260"/>
    </source>
</evidence>
<evidence type="ECO:0000313" key="5">
    <source>
        <dbReference type="EMBL" id="QGY43775.1"/>
    </source>
</evidence>
<dbReference type="InterPro" id="IPR009057">
    <property type="entry name" value="Homeodomain-like_sf"/>
</dbReference>
<dbReference type="InterPro" id="IPR011256">
    <property type="entry name" value="Reg_factor_effector_dom_sf"/>
</dbReference>
<dbReference type="SMART" id="SM00871">
    <property type="entry name" value="AraC_E_bind"/>
    <property type="match status" value="1"/>
</dbReference>
<dbReference type="PANTHER" id="PTHR40055:SF1">
    <property type="entry name" value="TRANSCRIPTIONAL REGULATOR YGIV-RELATED"/>
    <property type="match status" value="1"/>
</dbReference>
<feature type="domain" description="HTH araC/xylS-type" evidence="4">
    <location>
        <begin position="16"/>
        <end position="114"/>
    </location>
</feature>
<dbReference type="Pfam" id="PF12833">
    <property type="entry name" value="HTH_18"/>
    <property type="match status" value="1"/>
</dbReference>
<organism evidence="5 6">
    <name type="scientific">Maribellus comscasis</name>
    <dbReference type="NCBI Taxonomy" id="2681766"/>
    <lineage>
        <taxon>Bacteria</taxon>
        <taxon>Pseudomonadati</taxon>
        <taxon>Bacteroidota</taxon>
        <taxon>Bacteroidia</taxon>
        <taxon>Marinilabiliales</taxon>
        <taxon>Prolixibacteraceae</taxon>
        <taxon>Maribellus</taxon>
    </lineage>
</organism>
<dbReference type="Pfam" id="PF06445">
    <property type="entry name" value="GyrI-like"/>
    <property type="match status" value="1"/>
</dbReference>
<dbReference type="SUPFAM" id="SSF46689">
    <property type="entry name" value="Homeodomain-like"/>
    <property type="match status" value="2"/>
</dbReference>
<keyword evidence="6" id="KW-1185">Reference proteome</keyword>
<dbReference type="InterPro" id="IPR018062">
    <property type="entry name" value="HTH_AraC-typ_CS"/>
</dbReference>
<dbReference type="InterPro" id="IPR029442">
    <property type="entry name" value="GyrI-like"/>
</dbReference>
<dbReference type="Gene3D" id="1.10.10.60">
    <property type="entry name" value="Homeodomain-like"/>
    <property type="match status" value="2"/>
</dbReference>
<evidence type="ECO:0000256" key="1">
    <source>
        <dbReference type="ARBA" id="ARBA00023015"/>
    </source>
</evidence>
<dbReference type="GO" id="GO:0003700">
    <property type="term" value="F:DNA-binding transcription factor activity"/>
    <property type="evidence" value="ECO:0007669"/>
    <property type="project" value="InterPro"/>
</dbReference>
<evidence type="ECO:0000256" key="3">
    <source>
        <dbReference type="ARBA" id="ARBA00023163"/>
    </source>
</evidence>
<proteinExistence type="predicted"/>
<evidence type="ECO:0000256" key="2">
    <source>
        <dbReference type="ARBA" id="ARBA00023125"/>
    </source>
</evidence>
<dbReference type="SUPFAM" id="SSF55136">
    <property type="entry name" value="Probable bacterial effector-binding domain"/>
    <property type="match status" value="1"/>
</dbReference>
<keyword evidence="2" id="KW-0238">DNA-binding</keyword>
<dbReference type="Proteomes" id="UP000428260">
    <property type="component" value="Chromosome"/>
</dbReference>